<gene>
    <name evidence="2" type="ORF">NCTC12877_00102</name>
</gene>
<evidence type="ECO:0000313" key="3">
    <source>
        <dbReference type="Proteomes" id="UP000254065"/>
    </source>
</evidence>
<name>A0A378QXF4_9GAMM</name>
<dbReference type="EMBL" id="UGQB01000004">
    <property type="protein sequence ID" value="STZ07147.1"/>
    <property type="molecule type" value="Genomic_DNA"/>
</dbReference>
<keyword evidence="1" id="KW-1133">Transmembrane helix</keyword>
<evidence type="ECO:0000313" key="2">
    <source>
        <dbReference type="EMBL" id="STZ07147.1"/>
    </source>
</evidence>
<protein>
    <submittedName>
        <fullName evidence="2">Uncharacterized protein</fullName>
    </submittedName>
</protein>
<keyword evidence="3" id="KW-1185">Reference proteome</keyword>
<feature type="transmembrane region" description="Helical" evidence="1">
    <location>
        <begin position="43"/>
        <end position="64"/>
    </location>
</feature>
<dbReference type="AlphaFoldDB" id="A0A378QXF4"/>
<feature type="transmembrane region" description="Helical" evidence="1">
    <location>
        <begin position="76"/>
        <end position="99"/>
    </location>
</feature>
<organism evidence="2 3">
    <name type="scientific">Moraxella caprae</name>
    <dbReference type="NCBI Taxonomy" id="90240"/>
    <lineage>
        <taxon>Bacteria</taxon>
        <taxon>Pseudomonadati</taxon>
        <taxon>Pseudomonadota</taxon>
        <taxon>Gammaproteobacteria</taxon>
        <taxon>Moraxellales</taxon>
        <taxon>Moraxellaceae</taxon>
        <taxon>Moraxella</taxon>
    </lineage>
</organism>
<evidence type="ECO:0000256" key="1">
    <source>
        <dbReference type="SAM" id="Phobius"/>
    </source>
</evidence>
<proteinExistence type="predicted"/>
<keyword evidence="1" id="KW-0812">Transmembrane</keyword>
<sequence>MEKKSEVPLMILQGFIGLTLYGFLILSTIVINGEILDAKNMSTFSQIIFIFMDIAFVSIIPQIVGSLYPMRVRRLVYVPLIITFLFTLSISVIIFFPAMKV</sequence>
<accession>A0A378QXF4</accession>
<dbReference type="STRING" id="1122244.GCA_000426885_02384"/>
<feature type="transmembrane region" description="Helical" evidence="1">
    <location>
        <begin position="7"/>
        <end position="31"/>
    </location>
</feature>
<dbReference type="Proteomes" id="UP000254065">
    <property type="component" value="Unassembled WGS sequence"/>
</dbReference>
<reference evidence="2 3" key="1">
    <citation type="submission" date="2018-06" db="EMBL/GenBank/DDBJ databases">
        <authorList>
            <consortium name="Pathogen Informatics"/>
            <person name="Doyle S."/>
        </authorList>
    </citation>
    <scope>NUCLEOTIDE SEQUENCE [LARGE SCALE GENOMIC DNA]</scope>
    <source>
        <strain evidence="2 3">NCTC12877</strain>
    </source>
</reference>
<keyword evidence="1" id="KW-0472">Membrane</keyword>